<evidence type="ECO:0000256" key="7">
    <source>
        <dbReference type="ARBA" id="ARBA00022801"/>
    </source>
</evidence>
<dbReference type="EC" id="3.2.1.78" evidence="4"/>
<dbReference type="InterPro" id="IPR001547">
    <property type="entry name" value="Glyco_hydro_5"/>
</dbReference>
<accession>A0ABP1G5V9</accession>
<evidence type="ECO:0000313" key="12">
    <source>
        <dbReference type="Proteomes" id="UP001497392"/>
    </source>
</evidence>
<evidence type="ECO:0000313" key="11">
    <source>
        <dbReference type="EMBL" id="CAL5227630.1"/>
    </source>
</evidence>
<comment type="catalytic activity">
    <reaction evidence="1">
        <text>Random hydrolysis of (1-&gt;4)-beta-D-mannosidic linkages in mannans, galactomannans and glucomannans.</text>
        <dbReference type="EC" id="3.2.1.78"/>
    </reaction>
</comment>
<name>A0ABP1G5V9_9CHLO</name>
<comment type="caution">
    <text evidence="11">The sequence shown here is derived from an EMBL/GenBank/DDBJ whole genome shotgun (WGS) entry which is preliminary data.</text>
</comment>
<keyword evidence="7" id="KW-0378">Hydrolase</keyword>
<proteinExistence type="inferred from homology"/>
<feature type="domain" description="Glycoside hydrolase family 5" evidence="10">
    <location>
        <begin position="317"/>
        <end position="399"/>
    </location>
</feature>
<evidence type="ECO:0000256" key="6">
    <source>
        <dbReference type="ARBA" id="ARBA00022729"/>
    </source>
</evidence>
<dbReference type="InterPro" id="IPR045053">
    <property type="entry name" value="MAN-like"/>
</dbReference>
<evidence type="ECO:0000256" key="8">
    <source>
        <dbReference type="ARBA" id="ARBA00023295"/>
    </source>
</evidence>
<keyword evidence="6 9" id="KW-0732">Signal</keyword>
<dbReference type="Gene3D" id="3.20.20.80">
    <property type="entry name" value="Glycosidases"/>
    <property type="match status" value="1"/>
</dbReference>
<sequence length="447" mass="48386">MQRIRGAAGFLQGAAVLACLLGADAASQGFIGVSNGAFVDANCTEFIPVGWNSWVSLNKAATAIVASLPTGAAGLNAKYSNTVTKLFKAAVSAKFTAVRLFLHGEDEASQLQTQPGVYNEAAFRGIDYIIAVAGLYGVKAIVVPVNNWLEPNVGDGKQQYMKWAGIPKSQEDTFWTNPTVRNLIKNDYKVLVTRKNTFNGKLYGEDNTIFAWDIYNEPRCPASQNGPGCPGSVTQFYADLSSYLKSINPNQLITPGEEGFFAVGSGFENSDPSGVPSNVQAAGRHAFLRTPFCLLPRTMLWSAKIGQDFVPQCSLLGIDYCSIHLWPDNWNTFDPKFPASWVTAHETATKTLNKPLVLEEFGKSGDKTATYQAVFSALEQSLANGGQLRGALFWRWNEDGGSDLNTVYTNDSTWKLIEAAIARISPYYGRPLPGCVPTQPGVVAFSG</sequence>
<dbReference type="PANTHER" id="PTHR31451:SF39">
    <property type="entry name" value="MANNAN ENDO-1,4-BETA-MANNOSIDASE 1"/>
    <property type="match status" value="1"/>
</dbReference>
<evidence type="ECO:0000256" key="4">
    <source>
        <dbReference type="ARBA" id="ARBA00012706"/>
    </source>
</evidence>
<keyword evidence="5" id="KW-0964">Secreted</keyword>
<evidence type="ECO:0000256" key="1">
    <source>
        <dbReference type="ARBA" id="ARBA00001678"/>
    </source>
</evidence>
<dbReference type="Pfam" id="PF26410">
    <property type="entry name" value="GH5_mannosidase"/>
    <property type="match status" value="2"/>
</dbReference>
<dbReference type="SUPFAM" id="SSF51445">
    <property type="entry name" value="(Trans)glycosidases"/>
    <property type="match status" value="1"/>
</dbReference>
<comment type="subcellular location">
    <subcellularLocation>
        <location evidence="2">Secreted</location>
    </subcellularLocation>
</comment>
<feature type="domain" description="Glycoside hydrolase family 5" evidence="10">
    <location>
        <begin position="108"/>
        <end position="259"/>
    </location>
</feature>
<feature type="chain" id="PRO_5047049046" description="mannan endo-1,4-beta-mannosidase" evidence="9">
    <location>
        <begin position="26"/>
        <end position="447"/>
    </location>
</feature>
<keyword evidence="8" id="KW-0326">Glycosidase</keyword>
<dbReference type="EMBL" id="CAXHTA020000017">
    <property type="protein sequence ID" value="CAL5227630.1"/>
    <property type="molecule type" value="Genomic_DNA"/>
</dbReference>
<keyword evidence="12" id="KW-1185">Reference proteome</keyword>
<dbReference type="Proteomes" id="UP001497392">
    <property type="component" value="Unassembled WGS sequence"/>
</dbReference>
<organism evidence="11 12">
    <name type="scientific">Coccomyxa viridis</name>
    <dbReference type="NCBI Taxonomy" id="1274662"/>
    <lineage>
        <taxon>Eukaryota</taxon>
        <taxon>Viridiplantae</taxon>
        <taxon>Chlorophyta</taxon>
        <taxon>core chlorophytes</taxon>
        <taxon>Trebouxiophyceae</taxon>
        <taxon>Trebouxiophyceae incertae sedis</taxon>
        <taxon>Coccomyxaceae</taxon>
        <taxon>Coccomyxa</taxon>
    </lineage>
</organism>
<evidence type="ECO:0000259" key="10">
    <source>
        <dbReference type="Pfam" id="PF26410"/>
    </source>
</evidence>
<evidence type="ECO:0000256" key="5">
    <source>
        <dbReference type="ARBA" id="ARBA00022525"/>
    </source>
</evidence>
<evidence type="ECO:0000256" key="3">
    <source>
        <dbReference type="ARBA" id="ARBA00005641"/>
    </source>
</evidence>
<dbReference type="InterPro" id="IPR017853">
    <property type="entry name" value="GH"/>
</dbReference>
<protein>
    <recommendedName>
        <fullName evidence="4">mannan endo-1,4-beta-mannosidase</fullName>
        <ecNumber evidence="4">3.2.1.78</ecNumber>
    </recommendedName>
</protein>
<evidence type="ECO:0000256" key="9">
    <source>
        <dbReference type="SAM" id="SignalP"/>
    </source>
</evidence>
<feature type="signal peptide" evidence="9">
    <location>
        <begin position="1"/>
        <end position="25"/>
    </location>
</feature>
<reference evidence="11 12" key="1">
    <citation type="submission" date="2024-06" db="EMBL/GenBank/DDBJ databases">
        <authorList>
            <person name="Kraege A."/>
            <person name="Thomma B."/>
        </authorList>
    </citation>
    <scope>NUCLEOTIDE SEQUENCE [LARGE SCALE GENOMIC DNA]</scope>
</reference>
<gene>
    <name evidence="11" type="primary">g10635</name>
    <name evidence="11" type="ORF">VP750_LOCUS9536</name>
</gene>
<dbReference type="PANTHER" id="PTHR31451">
    <property type="match status" value="1"/>
</dbReference>
<evidence type="ECO:0000256" key="2">
    <source>
        <dbReference type="ARBA" id="ARBA00004613"/>
    </source>
</evidence>
<dbReference type="PROSITE" id="PS51257">
    <property type="entry name" value="PROKAR_LIPOPROTEIN"/>
    <property type="match status" value="1"/>
</dbReference>
<comment type="similarity">
    <text evidence="3">Belongs to the glycosyl hydrolase 5 (cellulase A) family.</text>
</comment>